<keyword evidence="7 8" id="KW-0472">Membrane</keyword>
<reference evidence="10 11" key="1">
    <citation type="submission" date="2024-01" db="EMBL/GenBank/DDBJ databases">
        <title>The complete chloroplast genome sequence of Lithospermum erythrorhizon: insights into the phylogenetic relationship among Boraginaceae species and the maternal lineages of purple gromwells.</title>
        <authorList>
            <person name="Okada T."/>
            <person name="Watanabe K."/>
        </authorList>
    </citation>
    <scope>NUCLEOTIDE SEQUENCE [LARGE SCALE GENOMIC DNA]</scope>
</reference>
<feature type="transmembrane region" description="Helical" evidence="8">
    <location>
        <begin position="103"/>
        <end position="120"/>
    </location>
</feature>
<feature type="transmembrane region" description="Helical" evidence="8">
    <location>
        <begin position="56"/>
        <end position="83"/>
    </location>
</feature>
<name>A0AAV3PWJ6_LITER</name>
<evidence type="ECO:0000256" key="7">
    <source>
        <dbReference type="ARBA" id="ARBA00023136"/>
    </source>
</evidence>
<evidence type="ECO:0000256" key="5">
    <source>
        <dbReference type="ARBA" id="ARBA00022692"/>
    </source>
</evidence>
<dbReference type="Pfam" id="PF04535">
    <property type="entry name" value="CASP_dom"/>
    <property type="match status" value="1"/>
</dbReference>
<comment type="caution">
    <text evidence="10">The sequence shown here is derived from an EMBL/GenBank/DDBJ whole genome shotgun (WGS) entry which is preliminary data.</text>
</comment>
<keyword evidence="5 8" id="KW-0812">Transmembrane</keyword>
<protein>
    <recommendedName>
        <fullName evidence="8">CASP-like protein</fullName>
    </recommendedName>
</protein>
<gene>
    <name evidence="10" type="ORF">LIER_13334</name>
</gene>
<comment type="subunit">
    <text evidence="3 8">Homodimer and heterodimers.</text>
</comment>
<evidence type="ECO:0000313" key="10">
    <source>
        <dbReference type="EMBL" id="GAA0155648.1"/>
    </source>
</evidence>
<organism evidence="10 11">
    <name type="scientific">Lithospermum erythrorhizon</name>
    <name type="common">Purple gromwell</name>
    <name type="synonym">Lithospermum officinale var. erythrorhizon</name>
    <dbReference type="NCBI Taxonomy" id="34254"/>
    <lineage>
        <taxon>Eukaryota</taxon>
        <taxon>Viridiplantae</taxon>
        <taxon>Streptophyta</taxon>
        <taxon>Embryophyta</taxon>
        <taxon>Tracheophyta</taxon>
        <taxon>Spermatophyta</taxon>
        <taxon>Magnoliopsida</taxon>
        <taxon>eudicotyledons</taxon>
        <taxon>Gunneridae</taxon>
        <taxon>Pentapetalae</taxon>
        <taxon>asterids</taxon>
        <taxon>lamiids</taxon>
        <taxon>Boraginales</taxon>
        <taxon>Boraginaceae</taxon>
        <taxon>Boraginoideae</taxon>
        <taxon>Lithospermeae</taxon>
        <taxon>Lithospermum</taxon>
    </lineage>
</organism>
<evidence type="ECO:0000256" key="1">
    <source>
        <dbReference type="ARBA" id="ARBA00004651"/>
    </source>
</evidence>
<feature type="transmembrane region" description="Helical" evidence="8">
    <location>
        <begin position="12"/>
        <end position="35"/>
    </location>
</feature>
<proteinExistence type="inferred from homology"/>
<dbReference type="AlphaFoldDB" id="A0AAV3PWJ6"/>
<evidence type="ECO:0000256" key="8">
    <source>
        <dbReference type="RuleBase" id="RU361233"/>
    </source>
</evidence>
<dbReference type="PANTHER" id="PTHR33573:SF40">
    <property type="entry name" value="CASP-LIKE PROTEIN 4D2"/>
    <property type="match status" value="1"/>
</dbReference>
<evidence type="ECO:0000256" key="4">
    <source>
        <dbReference type="ARBA" id="ARBA00022475"/>
    </source>
</evidence>
<sequence>MTPPPSTIVPPVVSLAVRVLTLICLFISIIILTTNTKTFEFTDYSSYKIKFNDYEAYKYLLATTVIGLVYTLLQTVLSVLQVASGNRLGGDIRFHIDFFADKIISTLLATGAAASFGMTLELKENFDDYEMHTFKNKSNAAASLCLIAFVFGAISSTISAYSLPKRA</sequence>
<comment type="similarity">
    <text evidence="2 8">Belongs to the Casparian strip membrane proteins (CASP) family.</text>
</comment>
<keyword evidence="6 8" id="KW-1133">Transmembrane helix</keyword>
<evidence type="ECO:0000256" key="6">
    <source>
        <dbReference type="ARBA" id="ARBA00022989"/>
    </source>
</evidence>
<dbReference type="PANTHER" id="PTHR33573">
    <property type="entry name" value="CASP-LIKE PROTEIN 4A4"/>
    <property type="match status" value="1"/>
</dbReference>
<accession>A0AAV3PWJ6</accession>
<comment type="subcellular location">
    <subcellularLocation>
        <location evidence="1 8">Cell membrane</location>
        <topology evidence="1 8">Multi-pass membrane protein</topology>
    </subcellularLocation>
</comment>
<evidence type="ECO:0000256" key="3">
    <source>
        <dbReference type="ARBA" id="ARBA00011489"/>
    </source>
</evidence>
<dbReference type="EMBL" id="BAABME010002675">
    <property type="protein sequence ID" value="GAA0155648.1"/>
    <property type="molecule type" value="Genomic_DNA"/>
</dbReference>
<feature type="domain" description="Casparian strip membrane protein" evidence="9">
    <location>
        <begin position="12"/>
        <end position="151"/>
    </location>
</feature>
<evidence type="ECO:0000256" key="2">
    <source>
        <dbReference type="ARBA" id="ARBA00007651"/>
    </source>
</evidence>
<evidence type="ECO:0000313" key="11">
    <source>
        <dbReference type="Proteomes" id="UP001454036"/>
    </source>
</evidence>
<dbReference type="GO" id="GO:0005886">
    <property type="term" value="C:plasma membrane"/>
    <property type="evidence" value="ECO:0007669"/>
    <property type="project" value="UniProtKB-SubCell"/>
</dbReference>
<evidence type="ECO:0000259" key="9">
    <source>
        <dbReference type="Pfam" id="PF04535"/>
    </source>
</evidence>
<dbReference type="Proteomes" id="UP001454036">
    <property type="component" value="Unassembled WGS sequence"/>
</dbReference>
<keyword evidence="4 8" id="KW-1003">Cell membrane</keyword>
<dbReference type="InterPro" id="IPR006702">
    <property type="entry name" value="CASP_dom"/>
</dbReference>
<keyword evidence="11" id="KW-1185">Reference proteome</keyword>
<feature type="transmembrane region" description="Helical" evidence="8">
    <location>
        <begin position="141"/>
        <end position="163"/>
    </location>
</feature>